<keyword evidence="2" id="KW-1277">Toxin-antitoxin system</keyword>
<gene>
    <name evidence="4" type="ORF">REIFOR_02901</name>
</gene>
<evidence type="ECO:0000256" key="2">
    <source>
        <dbReference type="ARBA" id="ARBA00022649"/>
    </source>
</evidence>
<reference evidence="4 5" key="1">
    <citation type="journal article" date="2017" name="Environ. Microbiol.">
        <title>Genomic and physiological analyses of 'Reinekea forsetii' reveal a versatile opportunistic lifestyle during spring algae blooms.</title>
        <authorList>
            <person name="Avci B."/>
            <person name="Hahnke R.L."/>
            <person name="Chafee M."/>
            <person name="Fischer T."/>
            <person name="Gruber-Vodicka H."/>
            <person name="Tegetmeyer H.E."/>
            <person name="Harder J."/>
            <person name="Fuchs B.M."/>
            <person name="Amann R.I."/>
            <person name="Teeling H."/>
        </authorList>
    </citation>
    <scope>NUCLEOTIDE SEQUENCE [LARGE SCALE GENOMIC DNA]</scope>
    <source>
        <strain evidence="4 5">Hel1_31_D35</strain>
    </source>
</reference>
<dbReference type="InterPro" id="IPR023393">
    <property type="entry name" value="START-like_dom_sf"/>
</dbReference>
<dbReference type="AlphaFoldDB" id="A0A2K8KTT9"/>
<dbReference type="GO" id="GO:0048039">
    <property type="term" value="F:ubiquinone binding"/>
    <property type="evidence" value="ECO:0007669"/>
    <property type="project" value="InterPro"/>
</dbReference>
<sequence>MIEIHRSALVLVSAEQLYDLINDIEQYPQFLEGVVATRLLEASSTEMLGELTVRKAGFERTLVTRNTLVRPLSIAMNLVEGPLDSLTGLWQIKPLGDAGCKVTFDLSFHASQGLKAAAFSLMLKQLADTMVSAFVARAQDLKS</sequence>
<dbReference type="SUPFAM" id="SSF55961">
    <property type="entry name" value="Bet v1-like"/>
    <property type="match status" value="1"/>
</dbReference>
<comment type="similarity">
    <text evidence="1">Belongs to the ribosome association toxin RatA family.</text>
</comment>
<evidence type="ECO:0000313" key="4">
    <source>
        <dbReference type="EMBL" id="ATX78022.1"/>
    </source>
</evidence>
<proteinExistence type="inferred from homology"/>
<dbReference type="InterPro" id="IPR005031">
    <property type="entry name" value="COQ10_START"/>
</dbReference>
<evidence type="ECO:0000256" key="1">
    <source>
        <dbReference type="ARBA" id="ARBA00008918"/>
    </source>
</evidence>
<dbReference type="PANTHER" id="PTHR12901:SF10">
    <property type="entry name" value="COENZYME Q-BINDING PROTEIN COQ10, MITOCHONDRIAL"/>
    <property type="match status" value="1"/>
</dbReference>
<feature type="domain" description="Coenzyme Q-binding protein COQ10 START" evidence="3">
    <location>
        <begin position="12"/>
        <end position="134"/>
    </location>
</feature>
<dbReference type="OrthoDB" id="9804759at2"/>
<evidence type="ECO:0000259" key="3">
    <source>
        <dbReference type="Pfam" id="PF03364"/>
    </source>
</evidence>
<dbReference type="Pfam" id="PF03364">
    <property type="entry name" value="Polyketide_cyc"/>
    <property type="match status" value="1"/>
</dbReference>
<evidence type="ECO:0000313" key="5">
    <source>
        <dbReference type="Proteomes" id="UP000229757"/>
    </source>
</evidence>
<accession>A0A2K8KTT9</accession>
<dbReference type="RefSeq" id="WP_100258240.1">
    <property type="nucleotide sequence ID" value="NZ_CP011797.1"/>
</dbReference>
<dbReference type="EMBL" id="CP011797">
    <property type="protein sequence ID" value="ATX78022.1"/>
    <property type="molecule type" value="Genomic_DNA"/>
</dbReference>
<organism evidence="4 5">
    <name type="scientific">Reinekea forsetii</name>
    <dbReference type="NCBI Taxonomy" id="1336806"/>
    <lineage>
        <taxon>Bacteria</taxon>
        <taxon>Pseudomonadati</taxon>
        <taxon>Pseudomonadota</taxon>
        <taxon>Gammaproteobacteria</taxon>
        <taxon>Oceanospirillales</taxon>
        <taxon>Saccharospirillaceae</taxon>
        <taxon>Reinekea</taxon>
    </lineage>
</organism>
<dbReference type="Gene3D" id="3.30.530.20">
    <property type="match status" value="1"/>
</dbReference>
<dbReference type="GO" id="GO:0045333">
    <property type="term" value="P:cellular respiration"/>
    <property type="evidence" value="ECO:0007669"/>
    <property type="project" value="InterPro"/>
</dbReference>
<dbReference type="Proteomes" id="UP000229757">
    <property type="component" value="Chromosome"/>
</dbReference>
<keyword evidence="5" id="KW-1185">Reference proteome</keyword>
<dbReference type="KEGG" id="rfo:REIFOR_02901"/>
<dbReference type="InterPro" id="IPR044996">
    <property type="entry name" value="COQ10-like"/>
</dbReference>
<protein>
    <submittedName>
        <fullName evidence="4">Cyclase/dehydrase</fullName>
    </submittedName>
</protein>
<name>A0A2K8KTT9_9GAMM</name>
<dbReference type="CDD" id="cd07813">
    <property type="entry name" value="COQ10p_like"/>
    <property type="match status" value="1"/>
</dbReference>
<dbReference type="PANTHER" id="PTHR12901">
    <property type="entry name" value="SPERM PROTEIN HOMOLOG"/>
    <property type="match status" value="1"/>
</dbReference>